<dbReference type="InterPro" id="IPR013785">
    <property type="entry name" value="Aldolase_TIM"/>
</dbReference>
<evidence type="ECO:0000313" key="4">
    <source>
        <dbReference type="EMBL" id="UXZ04762.1"/>
    </source>
</evidence>
<feature type="domain" description="Thiamine phosphate synthase/TenI" evidence="3">
    <location>
        <begin position="12"/>
        <end position="198"/>
    </location>
</feature>
<comment type="pathway">
    <text evidence="1">Cofactor biosynthesis; thiamine diphosphate biosynthesis.</text>
</comment>
<evidence type="ECO:0000256" key="1">
    <source>
        <dbReference type="ARBA" id="ARBA00004948"/>
    </source>
</evidence>
<organism evidence="4 5">
    <name type="scientific">Moraxella nasicaprae</name>
    <dbReference type="NCBI Taxonomy" id="2904122"/>
    <lineage>
        <taxon>Bacteria</taxon>
        <taxon>Pseudomonadati</taxon>
        <taxon>Pseudomonadota</taxon>
        <taxon>Gammaproteobacteria</taxon>
        <taxon>Moraxellales</taxon>
        <taxon>Moraxellaceae</taxon>
        <taxon>Moraxella</taxon>
    </lineage>
</organism>
<dbReference type="EMBL" id="CP089977">
    <property type="protein sequence ID" value="UXZ04762.1"/>
    <property type="molecule type" value="Genomic_DNA"/>
</dbReference>
<dbReference type="InterPro" id="IPR036206">
    <property type="entry name" value="ThiamineP_synth_sf"/>
</dbReference>
<evidence type="ECO:0000313" key="5">
    <source>
        <dbReference type="Proteomes" id="UP001063782"/>
    </source>
</evidence>
<keyword evidence="5" id="KW-1185">Reference proteome</keyword>
<dbReference type="Gene3D" id="3.20.20.70">
    <property type="entry name" value="Aldolase class I"/>
    <property type="match status" value="1"/>
</dbReference>
<dbReference type="RefSeq" id="WP_263076255.1">
    <property type="nucleotide sequence ID" value="NZ_CP089977.1"/>
</dbReference>
<dbReference type="CDD" id="cd00564">
    <property type="entry name" value="TMP_TenI"/>
    <property type="match status" value="1"/>
</dbReference>
<proteinExistence type="predicted"/>
<reference evidence="4" key="1">
    <citation type="submission" date="2021-12" db="EMBL/GenBank/DDBJ databases">
        <title>taxonomy of Moraxella sp. ZY201224.</title>
        <authorList>
            <person name="Li F."/>
        </authorList>
    </citation>
    <scope>NUCLEOTIDE SEQUENCE</scope>
    <source>
        <strain evidence="4">ZY201224</strain>
    </source>
</reference>
<protein>
    <submittedName>
        <fullName evidence="4">Thiamine phosphate synthase</fullName>
    </submittedName>
</protein>
<dbReference type="Pfam" id="PF02581">
    <property type="entry name" value="TMP-TENI"/>
    <property type="match status" value="1"/>
</dbReference>
<evidence type="ECO:0000259" key="3">
    <source>
        <dbReference type="Pfam" id="PF02581"/>
    </source>
</evidence>
<gene>
    <name evidence="4" type="ORF">LU297_09405</name>
</gene>
<dbReference type="InterPro" id="IPR022998">
    <property type="entry name" value="ThiamineP_synth_TenI"/>
</dbReference>
<dbReference type="PANTHER" id="PTHR20857:SF15">
    <property type="entry name" value="THIAMINE-PHOSPHATE SYNTHASE"/>
    <property type="match status" value="1"/>
</dbReference>
<accession>A0ABY6F3T6</accession>
<name>A0ABY6F3T6_9GAMM</name>
<sequence>MNGQSKDKAPKLYLLTNDDEIDTLLDKLQRAFETGAVSLLQIRRKATLKQYDLATVYREAELIISLANDYDVGVVINEDLELASHFGTGLHLGKRDGNVRVAREILGDDAIIGTSCYADIALFKEAKREGASYGSMGTIFASITKPRASIIPRAILNRATQVALPLCAIGGIALDNIYQLRDDLNGHAIEYIAVSSDIMGHSSDSIASKCQAWRNKLENW</sequence>
<dbReference type="SUPFAM" id="SSF51391">
    <property type="entry name" value="Thiamin phosphate synthase"/>
    <property type="match status" value="1"/>
</dbReference>
<dbReference type="PANTHER" id="PTHR20857">
    <property type="entry name" value="THIAMINE-PHOSPHATE PYROPHOSPHORYLASE"/>
    <property type="match status" value="1"/>
</dbReference>
<keyword evidence="2" id="KW-0784">Thiamine biosynthesis</keyword>
<evidence type="ECO:0000256" key="2">
    <source>
        <dbReference type="ARBA" id="ARBA00022977"/>
    </source>
</evidence>
<dbReference type="Proteomes" id="UP001063782">
    <property type="component" value="Chromosome"/>
</dbReference>